<evidence type="ECO:0000256" key="1">
    <source>
        <dbReference type="SAM" id="MobiDB-lite"/>
    </source>
</evidence>
<dbReference type="VEuPathDB" id="FungiDB:I7I51_02856"/>
<sequence>MFPPHHARSAGAFCSRLKRHGCDLRPSMAGQASHGVTSPPGVTSTGWRIPHARTGSPHNALGASPKEELHAGPAAPSPLQAKNSIISCHCQFATSQHNHSFAGREGSDRSDQPTDPPITMLGPPVAPR</sequence>
<dbReference type="OrthoDB" id="10380667at2759"/>
<dbReference type="Proteomes" id="UP000663671">
    <property type="component" value="Chromosome 6"/>
</dbReference>
<protein>
    <submittedName>
        <fullName evidence="2">Uncharacterized protein</fullName>
    </submittedName>
</protein>
<proteinExistence type="predicted"/>
<feature type="compositionally biased region" description="Polar residues" evidence="1">
    <location>
        <begin position="34"/>
        <end position="46"/>
    </location>
</feature>
<feature type="region of interest" description="Disordered" evidence="1">
    <location>
        <begin position="97"/>
        <end position="128"/>
    </location>
</feature>
<dbReference type="EMBL" id="CP069116">
    <property type="protein sequence ID" value="QSS66666.1"/>
    <property type="molecule type" value="Genomic_DNA"/>
</dbReference>
<name>A0A8A1MJL4_AJECA</name>
<organism evidence="2 3">
    <name type="scientific">Ajellomyces capsulatus</name>
    <name type="common">Darling's disease fungus</name>
    <name type="synonym">Histoplasma capsulatum</name>
    <dbReference type="NCBI Taxonomy" id="5037"/>
    <lineage>
        <taxon>Eukaryota</taxon>
        <taxon>Fungi</taxon>
        <taxon>Dikarya</taxon>
        <taxon>Ascomycota</taxon>
        <taxon>Pezizomycotina</taxon>
        <taxon>Eurotiomycetes</taxon>
        <taxon>Eurotiomycetidae</taxon>
        <taxon>Onygenales</taxon>
        <taxon>Ajellomycetaceae</taxon>
        <taxon>Histoplasma</taxon>
    </lineage>
</organism>
<gene>
    <name evidence="2" type="ORF">I7I51_02856</name>
</gene>
<feature type="region of interest" description="Disordered" evidence="1">
    <location>
        <begin position="25"/>
        <end position="80"/>
    </location>
</feature>
<evidence type="ECO:0000313" key="3">
    <source>
        <dbReference type="Proteomes" id="UP000663671"/>
    </source>
</evidence>
<reference evidence="2" key="1">
    <citation type="submission" date="2021-01" db="EMBL/GenBank/DDBJ databases">
        <title>Chromosome-level genome assembly of a human fungal pathogen reveals clustering of transcriptionally co-regulated genes.</title>
        <authorList>
            <person name="Voorhies M."/>
            <person name="Cohen S."/>
            <person name="Shea T.P."/>
            <person name="Petrus S."/>
            <person name="Munoz J.F."/>
            <person name="Poplawski S."/>
            <person name="Goldman W.E."/>
            <person name="Michael T."/>
            <person name="Cuomo C.A."/>
            <person name="Sil A."/>
            <person name="Beyhan S."/>
        </authorList>
    </citation>
    <scope>NUCLEOTIDE SEQUENCE</scope>
    <source>
        <strain evidence="2">WU24</strain>
    </source>
</reference>
<dbReference type="AlphaFoldDB" id="A0A8A1MJL4"/>
<accession>A0A8A1MJL4</accession>
<evidence type="ECO:0000313" key="2">
    <source>
        <dbReference type="EMBL" id="QSS66666.1"/>
    </source>
</evidence>